<organism evidence="1 2">
    <name type="scientific">Enterobacter chengduensis</name>
    <dbReference type="NCBI Taxonomy" id="2494701"/>
    <lineage>
        <taxon>Bacteria</taxon>
        <taxon>Pseudomonadati</taxon>
        <taxon>Pseudomonadota</taxon>
        <taxon>Gammaproteobacteria</taxon>
        <taxon>Enterobacterales</taxon>
        <taxon>Enterobacteriaceae</taxon>
        <taxon>Enterobacter</taxon>
        <taxon>Enterobacter cloacae complex</taxon>
    </lineage>
</organism>
<reference evidence="1 2" key="1">
    <citation type="submission" date="2015-02" db="EMBL/GenBank/DDBJ databases">
        <authorList>
            <person name="Adams M."/>
            <person name="Sutton G."/>
            <person name="Nelson K."/>
            <person name="Bonomo R."/>
            <person name="McCorrison J."/>
            <person name="Sanka R."/>
            <person name="Brinkac L."/>
            <person name="Nierman W."/>
        </authorList>
    </citation>
    <scope>NUCLEOTIDE SEQUENCE [LARGE SCALE GENOMIC DNA]</scope>
    <source>
        <strain evidence="1 2">CIDEIMsCOL9</strain>
    </source>
</reference>
<comment type="caution">
    <text evidence="1">The sequence shown here is derived from an EMBL/GenBank/DDBJ whole genome shotgun (WGS) entry which is preliminary data.</text>
</comment>
<keyword evidence="2" id="KW-1185">Reference proteome</keyword>
<dbReference type="Proteomes" id="UP000033354">
    <property type="component" value="Unassembled WGS sequence"/>
</dbReference>
<accession>A0AAW3HMP7</accession>
<dbReference type="AlphaFoldDB" id="A0AAW3HMP7"/>
<dbReference type="EMBL" id="JZKT01000004">
    <property type="protein sequence ID" value="KJX38590.1"/>
    <property type="molecule type" value="Genomic_DNA"/>
</dbReference>
<evidence type="ECO:0000313" key="2">
    <source>
        <dbReference type="Proteomes" id="UP000033354"/>
    </source>
</evidence>
<gene>
    <name evidence="1" type="ORF">SG71_02230</name>
</gene>
<sequence length="286" mass="33283">MINFLPEMGIRAYIDEQLEQFGFTYDGDLTTNENLKTVFALQRRIPSVKRRIVIELPGIQVPKETEKAYDAIRRKLTLGLSIKPHLSLSTSKYIYNDLLLNCWNIHHLHLSEEPYKKGYFKRTGPVLFCMFFDNAVVLIDIMPHGSGHSDVWVNEKLIKKLHKYLPESIERYKVKGIRGHDLDSTQRLALQKSHCNYSLKMEDGTVYQLMGIMSNGDCFHDIHRLMHVQRTIDYFTQVIQADEKAFKQSLDIKQNDNLTLTIAFHENDIKLYAPDQKTIININTPK</sequence>
<name>A0AAW3HMP7_9ENTR</name>
<evidence type="ECO:0000313" key="1">
    <source>
        <dbReference type="EMBL" id="KJX38590.1"/>
    </source>
</evidence>
<proteinExistence type="predicted"/>
<dbReference type="RefSeq" id="WP_032639790.1">
    <property type="nucleotide sequence ID" value="NZ_JZKT01000004.1"/>
</dbReference>
<protein>
    <submittedName>
        <fullName evidence="1">Uncharacterized protein</fullName>
    </submittedName>
</protein>